<name>A0ABU1IB12_9BURK</name>
<protein>
    <recommendedName>
        <fullName evidence="4 12">Heme exporter protein B</fullName>
    </recommendedName>
</protein>
<comment type="subcellular location">
    <subcellularLocation>
        <location evidence="2">Cell inner membrane</location>
        <topology evidence="2">Multi-pass membrane protein</topology>
    </subcellularLocation>
</comment>
<evidence type="ECO:0000256" key="1">
    <source>
        <dbReference type="ARBA" id="ARBA00002442"/>
    </source>
</evidence>
<evidence type="ECO:0000313" key="14">
    <source>
        <dbReference type="EMBL" id="MDR6214410.1"/>
    </source>
</evidence>
<dbReference type="PANTHER" id="PTHR30070">
    <property type="entry name" value="HEME EXPORTER PROTEIN B"/>
    <property type="match status" value="1"/>
</dbReference>
<dbReference type="PRINTS" id="PR01414">
    <property type="entry name" value="CCMBBIOGNSIS"/>
</dbReference>
<feature type="transmembrane region" description="Helical" evidence="13">
    <location>
        <begin position="124"/>
        <end position="145"/>
    </location>
</feature>
<evidence type="ECO:0000256" key="2">
    <source>
        <dbReference type="ARBA" id="ARBA00004429"/>
    </source>
</evidence>
<keyword evidence="8 13" id="KW-0812">Transmembrane</keyword>
<reference evidence="14 15" key="1">
    <citation type="submission" date="2023-08" db="EMBL/GenBank/DDBJ databases">
        <title>Functional and genomic diversity of the sorghum phyllosphere microbiome.</title>
        <authorList>
            <person name="Shade A."/>
        </authorList>
    </citation>
    <scope>NUCLEOTIDE SEQUENCE [LARGE SCALE GENOMIC DNA]</scope>
    <source>
        <strain evidence="14 15">SORGH_AS_0335</strain>
    </source>
</reference>
<evidence type="ECO:0000256" key="12">
    <source>
        <dbReference type="PIRNR" id="PIRNR002764"/>
    </source>
</evidence>
<keyword evidence="10 13" id="KW-1133">Transmembrane helix</keyword>
<proteinExistence type="inferred from homology"/>
<keyword evidence="11 12" id="KW-0472">Membrane</keyword>
<dbReference type="PANTHER" id="PTHR30070:SF1">
    <property type="entry name" value="CYTOCHROME C BIOGENESIS B-RELATED"/>
    <property type="match status" value="1"/>
</dbReference>
<dbReference type="Proteomes" id="UP001267710">
    <property type="component" value="Unassembled WGS sequence"/>
</dbReference>
<feature type="transmembrane region" description="Helical" evidence="13">
    <location>
        <begin position="44"/>
        <end position="65"/>
    </location>
</feature>
<evidence type="ECO:0000256" key="5">
    <source>
        <dbReference type="ARBA" id="ARBA00022448"/>
    </source>
</evidence>
<evidence type="ECO:0000256" key="6">
    <source>
        <dbReference type="ARBA" id="ARBA00022475"/>
    </source>
</evidence>
<dbReference type="InterPro" id="IPR026031">
    <property type="entry name" value="Cyt_c_CcmB_bac"/>
</dbReference>
<evidence type="ECO:0000256" key="3">
    <source>
        <dbReference type="ARBA" id="ARBA00010544"/>
    </source>
</evidence>
<keyword evidence="9 12" id="KW-0201">Cytochrome c-type biogenesis</keyword>
<gene>
    <name evidence="14" type="ORF">QE399_002099</name>
</gene>
<accession>A0ABU1IB12</accession>
<feature type="transmembrane region" description="Helical" evidence="13">
    <location>
        <begin position="97"/>
        <end position="118"/>
    </location>
</feature>
<comment type="function">
    <text evidence="1 12">Required for the export of heme to the periplasm for the biogenesis of c-type cytochromes.</text>
</comment>
<feature type="transmembrane region" description="Helical" evidence="13">
    <location>
        <begin position="191"/>
        <end position="213"/>
    </location>
</feature>
<keyword evidence="5 12" id="KW-0813">Transport</keyword>
<evidence type="ECO:0000256" key="10">
    <source>
        <dbReference type="ARBA" id="ARBA00022989"/>
    </source>
</evidence>
<organism evidence="14 15">
    <name type="scientific">Paracidovorax wautersii</name>
    <dbReference type="NCBI Taxonomy" id="1177982"/>
    <lineage>
        <taxon>Bacteria</taxon>
        <taxon>Pseudomonadati</taxon>
        <taxon>Pseudomonadota</taxon>
        <taxon>Betaproteobacteria</taxon>
        <taxon>Burkholderiales</taxon>
        <taxon>Comamonadaceae</taxon>
        <taxon>Paracidovorax</taxon>
    </lineage>
</organism>
<dbReference type="RefSeq" id="WP_405043489.1">
    <property type="nucleotide sequence ID" value="NZ_JAVIZX010000001.1"/>
</dbReference>
<evidence type="ECO:0000256" key="11">
    <source>
        <dbReference type="ARBA" id="ARBA00023136"/>
    </source>
</evidence>
<comment type="similarity">
    <text evidence="3 12">Belongs to the CcmB/CycW/HelB family.</text>
</comment>
<evidence type="ECO:0000256" key="8">
    <source>
        <dbReference type="ARBA" id="ARBA00022692"/>
    </source>
</evidence>
<comment type="caution">
    <text evidence="14">The sequence shown here is derived from an EMBL/GenBank/DDBJ whole genome shotgun (WGS) entry which is preliminary data.</text>
</comment>
<evidence type="ECO:0000256" key="4">
    <source>
        <dbReference type="ARBA" id="ARBA00016452"/>
    </source>
</evidence>
<dbReference type="InterPro" id="IPR003544">
    <property type="entry name" value="Cyt_c_biogenesis_CcmB"/>
</dbReference>
<keyword evidence="15" id="KW-1185">Reference proteome</keyword>
<evidence type="ECO:0000256" key="9">
    <source>
        <dbReference type="ARBA" id="ARBA00022748"/>
    </source>
</evidence>
<keyword evidence="7 12" id="KW-0997">Cell inner membrane</keyword>
<keyword evidence="6 12" id="KW-1003">Cell membrane</keyword>
<evidence type="ECO:0000313" key="15">
    <source>
        <dbReference type="Proteomes" id="UP001267710"/>
    </source>
</evidence>
<evidence type="ECO:0000256" key="7">
    <source>
        <dbReference type="ARBA" id="ARBA00022519"/>
    </source>
</evidence>
<sequence>MMVAVLQRELRMAQRRPSEAMSALLFFVLVGSLFPLAVGPDAALLRTIAPGVIWVAALLAVLIALHRMFEPDLADGSLEQWMLAPASLTALVAAKTAAHWCITCVPLILVAPVLALQYGLEEGVLGTLVAALVLGTATLTLVGALGAALTLGLRSHVLLALIMVPLCVPPLVFGCAAVAASQQGLSPTPQLSLLGACLSLAVFLGPWATAAALRLAME</sequence>
<dbReference type="Pfam" id="PF03379">
    <property type="entry name" value="CcmB"/>
    <property type="match status" value="1"/>
</dbReference>
<feature type="transmembrane region" description="Helical" evidence="13">
    <location>
        <begin position="157"/>
        <end position="179"/>
    </location>
</feature>
<dbReference type="EMBL" id="JAVIZX010000001">
    <property type="protein sequence ID" value="MDR6214410.1"/>
    <property type="molecule type" value="Genomic_DNA"/>
</dbReference>
<dbReference type="PIRSF" id="PIRSF002764">
    <property type="entry name" value="CcmB"/>
    <property type="match status" value="1"/>
</dbReference>
<feature type="transmembrane region" description="Helical" evidence="13">
    <location>
        <begin position="20"/>
        <end position="38"/>
    </location>
</feature>
<evidence type="ECO:0000256" key="13">
    <source>
        <dbReference type="SAM" id="Phobius"/>
    </source>
</evidence>
<dbReference type="NCBIfam" id="TIGR01190">
    <property type="entry name" value="ccmB"/>
    <property type="match status" value="1"/>
</dbReference>